<dbReference type="InterPro" id="IPR018194">
    <property type="entry name" value="Ni-dep_hyd_lsu_Ni_BS"/>
</dbReference>
<evidence type="ECO:0000256" key="2">
    <source>
        <dbReference type="ARBA" id="ARBA00004196"/>
    </source>
</evidence>
<reference evidence="8" key="1">
    <citation type="submission" date="2019-08" db="EMBL/GenBank/DDBJ databases">
        <authorList>
            <person name="Kucharzyk K."/>
            <person name="Murdoch R.W."/>
            <person name="Higgins S."/>
            <person name="Loffler F."/>
        </authorList>
    </citation>
    <scope>NUCLEOTIDE SEQUENCE</scope>
</reference>
<dbReference type="GO" id="GO:0008901">
    <property type="term" value="F:ferredoxin hydrogenase activity"/>
    <property type="evidence" value="ECO:0007669"/>
    <property type="project" value="InterPro"/>
</dbReference>
<accession>A0A644VVY4</accession>
<dbReference type="PANTHER" id="PTHR42958">
    <property type="entry name" value="HYDROGENASE-2 LARGE CHAIN"/>
    <property type="match status" value="1"/>
</dbReference>
<evidence type="ECO:0000256" key="4">
    <source>
        <dbReference type="ARBA" id="ARBA00011771"/>
    </source>
</evidence>
<protein>
    <submittedName>
        <fullName evidence="8">Periplasmic [NiFeSe] hydrogenase large subunit</fullName>
        <ecNumber evidence="8">1.12.99.6</ecNumber>
    </submittedName>
</protein>
<dbReference type="Pfam" id="PF00374">
    <property type="entry name" value="NiFeSe_Hases"/>
    <property type="match status" value="3"/>
</dbReference>
<sequence>MIKRITIDPVTRISGFLDVKAEVEKDTIVQATASGLLFRGFEEMLKGRPALDCIYFTERICGICSAAHSMASTLALEDALKVQVTLNDSYIRDIMHGFEFIQNHLRHFYLLSIPSYAKIYSVKLAENSQYNDYRLPSKINNIIGEHYVKSIELSRLAHEGLAILGGKAPHNHGIFVGGVTVDIDAYKIEKVKSIIRKITDFVSNEMIEDVEVIAKYYPDYFKKGISYPNFMSFGVFDKYEDPEITYVKSKVIENNVRYAFEPNKITEQVHYSWYKKEQGLEEVDLTKSNAYTFIKAPRYNGLPMEVGPLARLIISGEYTNGHSCMDRNIARVLETKKILNILENLVKRVELKSNNQKVYLIPDKAYGVGLIDTTRGALGHWVEIENKVIKHYNIITPTVWNLSPKDELNNPGPVEKSLIGSKINNISEPVEIGRIVRSFDPCVSCATHLIGSNGDTNIVEVLV</sequence>
<dbReference type="AlphaFoldDB" id="A0A644VVY4"/>
<name>A0A644VVY4_9ZZZZ</name>
<evidence type="ECO:0000256" key="7">
    <source>
        <dbReference type="ARBA" id="ARBA00023002"/>
    </source>
</evidence>
<organism evidence="8">
    <name type="scientific">bioreactor metagenome</name>
    <dbReference type="NCBI Taxonomy" id="1076179"/>
    <lineage>
        <taxon>unclassified sequences</taxon>
        <taxon>metagenomes</taxon>
        <taxon>ecological metagenomes</taxon>
    </lineage>
</organism>
<evidence type="ECO:0000256" key="3">
    <source>
        <dbReference type="ARBA" id="ARBA00009292"/>
    </source>
</evidence>
<comment type="subcellular location">
    <subcellularLocation>
        <location evidence="2">Cell envelope</location>
    </subcellularLocation>
</comment>
<dbReference type="EMBL" id="VSSQ01000468">
    <property type="protein sequence ID" value="MPL95476.1"/>
    <property type="molecule type" value="Genomic_DNA"/>
</dbReference>
<dbReference type="GO" id="GO:0016151">
    <property type="term" value="F:nickel cation binding"/>
    <property type="evidence" value="ECO:0007669"/>
    <property type="project" value="InterPro"/>
</dbReference>
<comment type="caution">
    <text evidence="8">The sequence shown here is derived from an EMBL/GenBank/DDBJ whole genome shotgun (WGS) entry which is preliminary data.</text>
</comment>
<dbReference type="GO" id="GO:0030313">
    <property type="term" value="C:cell envelope"/>
    <property type="evidence" value="ECO:0007669"/>
    <property type="project" value="UniProtKB-SubCell"/>
</dbReference>
<dbReference type="Gene3D" id="1.10.645.10">
    <property type="entry name" value="Cytochrome-c3 Hydrogenase, chain B"/>
    <property type="match status" value="1"/>
</dbReference>
<dbReference type="InterPro" id="IPR001501">
    <property type="entry name" value="Ni-dep_hyd_lsu"/>
</dbReference>
<comment type="similarity">
    <text evidence="3">Belongs to the [NiFe]/[NiFeSe] hydrogenase large subunit family.</text>
</comment>
<dbReference type="EC" id="1.12.99.6" evidence="8"/>
<evidence type="ECO:0000313" key="8">
    <source>
        <dbReference type="EMBL" id="MPL95476.1"/>
    </source>
</evidence>
<comment type="cofactor">
    <cofactor evidence="1">
        <name>Ni(2+)</name>
        <dbReference type="ChEBI" id="CHEBI:49786"/>
    </cofactor>
</comment>
<evidence type="ECO:0000256" key="1">
    <source>
        <dbReference type="ARBA" id="ARBA00001967"/>
    </source>
</evidence>
<dbReference type="GO" id="GO:0033748">
    <property type="term" value="F:hydrogenase (acceptor) activity"/>
    <property type="evidence" value="ECO:0007669"/>
    <property type="project" value="UniProtKB-EC"/>
</dbReference>
<proteinExistence type="inferred from homology"/>
<evidence type="ECO:0000256" key="5">
    <source>
        <dbReference type="ARBA" id="ARBA00022596"/>
    </source>
</evidence>
<dbReference type="PANTHER" id="PTHR42958:SF2">
    <property type="entry name" value="UPTAKE HYDROGENASE LARGE SUBUNIT"/>
    <property type="match status" value="1"/>
</dbReference>
<dbReference type="SUPFAM" id="SSF56762">
    <property type="entry name" value="HydB/Nqo4-like"/>
    <property type="match status" value="1"/>
</dbReference>
<gene>
    <name evidence="8" type="ORF">SDC9_41647</name>
</gene>
<keyword evidence="7 8" id="KW-0560">Oxidoreductase</keyword>
<dbReference type="PROSITE" id="PS00508">
    <property type="entry name" value="NI_HGENASE_L_2"/>
    <property type="match status" value="1"/>
</dbReference>
<dbReference type="PROSITE" id="PS00507">
    <property type="entry name" value="NI_HGENASE_L_1"/>
    <property type="match status" value="1"/>
</dbReference>
<comment type="subunit">
    <text evidence="4">Heterodimer of a large and a small subunit.</text>
</comment>
<evidence type="ECO:0000256" key="6">
    <source>
        <dbReference type="ARBA" id="ARBA00022723"/>
    </source>
</evidence>
<keyword evidence="5" id="KW-0533">Nickel</keyword>
<dbReference type="InterPro" id="IPR029014">
    <property type="entry name" value="NiFe-Hase_large"/>
</dbReference>
<keyword evidence="6" id="KW-0479">Metal-binding</keyword>
<dbReference type="InterPro" id="IPR050867">
    <property type="entry name" value="NiFe/NiFeSe_hydrgnase_LSU"/>
</dbReference>